<reference evidence="1 2" key="1">
    <citation type="journal article" date="2024" name="bioRxiv">
        <title>A reference genome for Trichogramma kaykai: A tiny desert-dwelling parasitoid wasp with competing sex-ratio distorters.</title>
        <authorList>
            <person name="Culotta J."/>
            <person name="Lindsey A.R."/>
        </authorList>
    </citation>
    <scope>NUCLEOTIDE SEQUENCE [LARGE SCALE GENOMIC DNA]</scope>
    <source>
        <strain evidence="1 2">KSX58</strain>
    </source>
</reference>
<dbReference type="Proteomes" id="UP001627154">
    <property type="component" value="Unassembled WGS sequence"/>
</dbReference>
<keyword evidence="2" id="KW-1185">Reference proteome</keyword>
<organism evidence="1 2">
    <name type="scientific">Trichogramma kaykai</name>
    <dbReference type="NCBI Taxonomy" id="54128"/>
    <lineage>
        <taxon>Eukaryota</taxon>
        <taxon>Metazoa</taxon>
        <taxon>Ecdysozoa</taxon>
        <taxon>Arthropoda</taxon>
        <taxon>Hexapoda</taxon>
        <taxon>Insecta</taxon>
        <taxon>Pterygota</taxon>
        <taxon>Neoptera</taxon>
        <taxon>Endopterygota</taxon>
        <taxon>Hymenoptera</taxon>
        <taxon>Apocrita</taxon>
        <taxon>Proctotrupomorpha</taxon>
        <taxon>Chalcidoidea</taxon>
        <taxon>Trichogrammatidae</taxon>
        <taxon>Trichogramma</taxon>
    </lineage>
</organism>
<gene>
    <name evidence="1" type="ORF">TKK_018246</name>
</gene>
<dbReference type="AlphaFoldDB" id="A0ABD2W0L1"/>
<comment type="caution">
    <text evidence="1">The sequence shown here is derived from an EMBL/GenBank/DDBJ whole genome shotgun (WGS) entry which is preliminary data.</text>
</comment>
<proteinExistence type="predicted"/>
<dbReference type="EMBL" id="JBJJXI010000147">
    <property type="protein sequence ID" value="KAL3386389.1"/>
    <property type="molecule type" value="Genomic_DNA"/>
</dbReference>
<evidence type="ECO:0000313" key="2">
    <source>
        <dbReference type="Proteomes" id="UP001627154"/>
    </source>
</evidence>
<evidence type="ECO:0000313" key="1">
    <source>
        <dbReference type="EMBL" id="KAL3386389.1"/>
    </source>
</evidence>
<sequence>MFTDNRHARYLSSVLETYNLHLASVQPTHHVIYEDGSVHESCLDLVITSDPDLILNHHISDSLFAAGHHYIKFNYQILMPRMPTITREIRKISRVNSTTFNTHLEDLLLSTEFSRLSRISDFSLQRSPGRNGETVTEICPNDLVSAITVSLNTALDAAAPLTSVIFKDRAKPWVTQEIRNLIRSRDRAFKAYKRRRTAPRKKCQYDYHGPILAQYWPSVLVFFSSWSSTGWILE</sequence>
<protein>
    <submittedName>
        <fullName evidence="1">Uncharacterized protein</fullName>
    </submittedName>
</protein>
<name>A0ABD2W0L1_9HYME</name>
<accession>A0ABD2W0L1</accession>